<reference evidence="10" key="1">
    <citation type="journal article" date="2023" name="Nat. Commun.">
        <title>Diploid and tetraploid genomes of Acorus and the evolution of monocots.</title>
        <authorList>
            <person name="Ma L."/>
            <person name="Liu K.W."/>
            <person name="Li Z."/>
            <person name="Hsiao Y.Y."/>
            <person name="Qi Y."/>
            <person name="Fu T."/>
            <person name="Tang G.D."/>
            <person name="Zhang D."/>
            <person name="Sun W.H."/>
            <person name="Liu D.K."/>
            <person name="Li Y."/>
            <person name="Chen G.Z."/>
            <person name="Liu X.D."/>
            <person name="Liao X.Y."/>
            <person name="Jiang Y.T."/>
            <person name="Yu X."/>
            <person name="Hao Y."/>
            <person name="Huang J."/>
            <person name="Zhao X.W."/>
            <person name="Ke S."/>
            <person name="Chen Y.Y."/>
            <person name="Wu W.L."/>
            <person name="Hsu J.L."/>
            <person name="Lin Y.F."/>
            <person name="Huang M.D."/>
            <person name="Li C.Y."/>
            <person name="Huang L."/>
            <person name="Wang Z.W."/>
            <person name="Zhao X."/>
            <person name="Zhong W.Y."/>
            <person name="Peng D.H."/>
            <person name="Ahmad S."/>
            <person name="Lan S."/>
            <person name="Zhang J.S."/>
            <person name="Tsai W.C."/>
            <person name="Van de Peer Y."/>
            <person name="Liu Z.J."/>
        </authorList>
    </citation>
    <scope>NUCLEOTIDE SEQUENCE</scope>
    <source>
        <strain evidence="10">SCP</strain>
    </source>
</reference>
<dbReference type="InterPro" id="IPR009057">
    <property type="entry name" value="Homeodomain-like_sf"/>
</dbReference>
<reference evidence="10" key="2">
    <citation type="submission" date="2023-06" db="EMBL/GenBank/DDBJ databases">
        <authorList>
            <person name="Ma L."/>
            <person name="Liu K.-W."/>
            <person name="Li Z."/>
            <person name="Hsiao Y.-Y."/>
            <person name="Qi Y."/>
            <person name="Fu T."/>
            <person name="Tang G."/>
            <person name="Zhang D."/>
            <person name="Sun W.-H."/>
            <person name="Liu D.-K."/>
            <person name="Li Y."/>
            <person name="Chen G.-Z."/>
            <person name="Liu X.-D."/>
            <person name="Liao X.-Y."/>
            <person name="Jiang Y.-T."/>
            <person name="Yu X."/>
            <person name="Hao Y."/>
            <person name="Huang J."/>
            <person name="Zhao X.-W."/>
            <person name="Ke S."/>
            <person name="Chen Y.-Y."/>
            <person name="Wu W.-L."/>
            <person name="Hsu J.-L."/>
            <person name="Lin Y.-F."/>
            <person name="Huang M.-D."/>
            <person name="Li C.-Y."/>
            <person name="Huang L."/>
            <person name="Wang Z.-W."/>
            <person name="Zhao X."/>
            <person name="Zhong W.-Y."/>
            <person name="Peng D.-H."/>
            <person name="Ahmad S."/>
            <person name="Lan S."/>
            <person name="Zhang J.-S."/>
            <person name="Tsai W.-C."/>
            <person name="Van De Peer Y."/>
            <person name="Liu Z.-J."/>
        </authorList>
    </citation>
    <scope>NUCLEOTIDE SEQUENCE</scope>
    <source>
        <strain evidence="10">SCP</strain>
        <tissue evidence="10">Leaves</tissue>
    </source>
</reference>
<keyword evidence="3" id="KW-0238">DNA-binding</keyword>
<feature type="region of interest" description="Disordered" evidence="6">
    <location>
        <begin position="229"/>
        <end position="259"/>
    </location>
</feature>
<organism evidence="10 11">
    <name type="scientific">Acorus gramineus</name>
    <name type="common">Dwarf sweet flag</name>
    <dbReference type="NCBI Taxonomy" id="55184"/>
    <lineage>
        <taxon>Eukaryota</taxon>
        <taxon>Viridiplantae</taxon>
        <taxon>Streptophyta</taxon>
        <taxon>Embryophyta</taxon>
        <taxon>Tracheophyta</taxon>
        <taxon>Spermatophyta</taxon>
        <taxon>Magnoliopsida</taxon>
        <taxon>Liliopsida</taxon>
        <taxon>Acoraceae</taxon>
        <taxon>Acorus</taxon>
    </lineage>
</organism>
<dbReference type="InterPro" id="IPR017884">
    <property type="entry name" value="SANT_dom"/>
</dbReference>
<protein>
    <submittedName>
        <fullName evidence="10">Uncharacterized protein</fullName>
    </submittedName>
</protein>
<dbReference type="PROSITE" id="PS51294">
    <property type="entry name" value="HTH_MYB"/>
    <property type="match status" value="1"/>
</dbReference>
<dbReference type="InterPro" id="IPR006447">
    <property type="entry name" value="Myb_dom_plants"/>
</dbReference>
<dbReference type="PROSITE" id="PS51293">
    <property type="entry name" value="SANT"/>
    <property type="match status" value="1"/>
</dbReference>
<dbReference type="GO" id="GO:0009739">
    <property type="term" value="P:response to gibberellin"/>
    <property type="evidence" value="ECO:0007669"/>
    <property type="project" value="TreeGrafter"/>
</dbReference>
<evidence type="ECO:0000256" key="1">
    <source>
        <dbReference type="ARBA" id="ARBA00004123"/>
    </source>
</evidence>
<feature type="compositionally biased region" description="Basic and acidic residues" evidence="6">
    <location>
        <begin position="349"/>
        <end position="358"/>
    </location>
</feature>
<dbReference type="Pfam" id="PF00249">
    <property type="entry name" value="Myb_DNA-binding"/>
    <property type="match status" value="1"/>
</dbReference>
<dbReference type="PROSITE" id="PS50090">
    <property type="entry name" value="MYB_LIKE"/>
    <property type="match status" value="1"/>
</dbReference>
<evidence type="ECO:0000259" key="7">
    <source>
        <dbReference type="PROSITE" id="PS50090"/>
    </source>
</evidence>
<keyword evidence="2" id="KW-0805">Transcription regulation</keyword>
<feature type="region of interest" description="Disordered" evidence="6">
    <location>
        <begin position="332"/>
        <end position="367"/>
    </location>
</feature>
<dbReference type="NCBIfam" id="TIGR01557">
    <property type="entry name" value="myb_SHAQKYF"/>
    <property type="match status" value="1"/>
</dbReference>
<evidence type="ECO:0000256" key="3">
    <source>
        <dbReference type="ARBA" id="ARBA00023125"/>
    </source>
</evidence>
<feature type="region of interest" description="Disordered" evidence="6">
    <location>
        <begin position="76"/>
        <end position="121"/>
    </location>
</feature>
<comment type="subcellular location">
    <subcellularLocation>
        <location evidence="1">Nucleus</location>
    </subcellularLocation>
</comment>
<feature type="domain" description="SANT" evidence="8">
    <location>
        <begin position="143"/>
        <end position="191"/>
    </location>
</feature>
<gene>
    <name evidence="10" type="ORF">QJS04_geneDACA002636</name>
</gene>
<dbReference type="CDD" id="cd00167">
    <property type="entry name" value="SANT"/>
    <property type="match status" value="1"/>
</dbReference>
<dbReference type="FunFam" id="1.10.10.60:FF:000009">
    <property type="entry name" value="transcription factor MYB1R1"/>
    <property type="match status" value="1"/>
</dbReference>
<accession>A0AAV9ANU9</accession>
<dbReference type="PANTHER" id="PTHR44191:SF62">
    <property type="entry name" value="OS04G0341900 PROTEIN"/>
    <property type="match status" value="1"/>
</dbReference>
<dbReference type="EMBL" id="JAUJYN010000007">
    <property type="protein sequence ID" value="KAK1265805.1"/>
    <property type="molecule type" value="Genomic_DNA"/>
</dbReference>
<feature type="region of interest" description="Disordered" evidence="6">
    <location>
        <begin position="1"/>
        <end position="43"/>
    </location>
</feature>
<evidence type="ECO:0000256" key="6">
    <source>
        <dbReference type="SAM" id="MobiDB-lite"/>
    </source>
</evidence>
<dbReference type="InterPro" id="IPR052245">
    <property type="entry name" value="Plant_Stress_Dev_TF"/>
</dbReference>
<evidence type="ECO:0000313" key="11">
    <source>
        <dbReference type="Proteomes" id="UP001179952"/>
    </source>
</evidence>
<dbReference type="GO" id="GO:0005634">
    <property type="term" value="C:nucleus"/>
    <property type="evidence" value="ECO:0007669"/>
    <property type="project" value="UniProtKB-SubCell"/>
</dbReference>
<dbReference type="InterPro" id="IPR001005">
    <property type="entry name" value="SANT/Myb"/>
</dbReference>
<dbReference type="AlphaFoldDB" id="A0AAV9ANU9"/>
<dbReference type="Gene3D" id="1.10.10.60">
    <property type="entry name" value="Homeodomain-like"/>
    <property type="match status" value="1"/>
</dbReference>
<feature type="domain" description="HTH myb-type" evidence="9">
    <location>
        <begin position="142"/>
        <end position="191"/>
    </location>
</feature>
<dbReference type="SMART" id="SM00717">
    <property type="entry name" value="SANT"/>
    <property type="match status" value="1"/>
</dbReference>
<dbReference type="PANTHER" id="PTHR44191">
    <property type="entry name" value="TRANSCRIPTION FACTOR KUA1"/>
    <property type="match status" value="1"/>
</dbReference>
<proteinExistence type="predicted"/>
<dbReference type="GO" id="GO:0006355">
    <property type="term" value="P:regulation of DNA-templated transcription"/>
    <property type="evidence" value="ECO:0007669"/>
    <property type="project" value="UniProtKB-ARBA"/>
</dbReference>
<dbReference type="GO" id="GO:0009723">
    <property type="term" value="P:response to ethylene"/>
    <property type="evidence" value="ECO:0007669"/>
    <property type="project" value="TreeGrafter"/>
</dbReference>
<dbReference type="GO" id="GO:0009744">
    <property type="term" value="P:response to sucrose"/>
    <property type="evidence" value="ECO:0007669"/>
    <property type="project" value="UniProtKB-ARBA"/>
</dbReference>
<name>A0AAV9ANU9_ACOGR</name>
<evidence type="ECO:0000256" key="4">
    <source>
        <dbReference type="ARBA" id="ARBA00023163"/>
    </source>
</evidence>
<evidence type="ECO:0000256" key="2">
    <source>
        <dbReference type="ARBA" id="ARBA00023015"/>
    </source>
</evidence>
<comment type="caution">
    <text evidence="10">The sequence shown here is derived from an EMBL/GenBank/DDBJ whole genome shotgun (WGS) entry which is preliminary data.</text>
</comment>
<evidence type="ECO:0000313" key="10">
    <source>
        <dbReference type="EMBL" id="KAK1265805.1"/>
    </source>
</evidence>
<dbReference type="InterPro" id="IPR017930">
    <property type="entry name" value="Myb_dom"/>
</dbReference>
<evidence type="ECO:0000256" key="5">
    <source>
        <dbReference type="ARBA" id="ARBA00023242"/>
    </source>
</evidence>
<keyword evidence="4" id="KW-0804">Transcription</keyword>
<sequence>MTRRCSHCSNNGHNSRTCPSRGGAPGGGLPGGATSPVSGGGGGGGVRLFGVRLTTDGSIRKSASMGNLSSAAAHFSSSAVSPGFPGSPSDPVRDHQSTVAGGYVSDDAAHGSGSSGRERKKGLNTVMSSVKKIIFLKNKGIPWTEEEHKMFLVGLKKLGKGDWRGIARNYVVSRTPTQVASHAQKYFIRQTNSTRRKRRSSLFDMVAEVPAESQSLMEEEILHHLQSDEPKVLNPPLPPSNLSLDQDPEPMEAVESSEPPPYPKFPPMIPAFYPAYIPIPVPIWPFLQENKQETHVIKPTPVLKEAVNVDDIVGMSNKLSLGAPPDLTLKLHSSPSRPSAFHASQGPDHPVKVPDLGKDSNNVIHAV</sequence>
<feature type="compositionally biased region" description="Polar residues" evidence="6">
    <location>
        <begin position="7"/>
        <end position="18"/>
    </location>
</feature>
<dbReference type="GO" id="GO:0003677">
    <property type="term" value="F:DNA binding"/>
    <property type="evidence" value="ECO:0007669"/>
    <property type="project" value="UniProtKB-KW"/>
</dbReference>
<dbReference type="SUPFAM" id="SSF46689">
    <property type="entry name" value="Homeodomain-like"/>
    <property type="match status" value="1"/>
</dbReference>
<evidence type="ECO:0000259" key="9">
    <source>
        <dbReference type="PROSITE" id="PS51294"/>
    </source>
</evidence>
<evidence type="ECO:0000259" key="8">
    <source>
        <dbReference type="PROSITE" id="PS51293"/>
    </source>
</evidence>
<keyword evidence="11" id="KW-1185">Reference proteome</keyword>
<keyword evidence="5" id="KW-0539">Nucleus</keyword>
<feature type="domain" description="Myb-like" evidence="7">
    <location>
        <begin position="142"/>
        <end position="187"/>
    </location>
</feature>
<dbReference type="Proteomes" id="UP001179952">
    <property type="component" value="Unassembled WGS sequence"/>
</dbReference>